<dbReference type="InParanoid" id="A0A1D6P3Y3"/>
<feature type="compositionally biased region" description="Polar residues" evidence="2">
    <location>
        <begin position="268"/>
        <end position="305"/>
    </location>
</feature>
<dbReference type="PANTHER" id="PTHR33063:SF16">
    <property type="entry name" value="OS02G0241300 PROTEIN"/>
    <property type="match status" value="1"/>
</dbReference>
<dbReference type="PaxDb" id="4577-GRMZM2G460407_P01"/>
<gene>
    <name evidence="3" type="ORF">ZEAMMB73_Zm00001d046598</name>
</gene>
<dbReference type="SMR" id="A0A1D6P3Y3"/>
<reference evidence="3" key="1">
    <citation type="submission" date="2015-12" db="EMBL/GenBank/DDBJ databases">
        <title>Update maize B73 reference genome by single molecule sequencing technologies.</title>
        <authorList>
            <consortium name="Maize Genome Sequencing Project"/>
            <person name="Ware D."/>
        </authorList>
    </citation>
    <scope>NUCLEOTIDE SEQUENCE</scope>
    <source>
        <tissue evidence="3">Seedling</tissue>
    </source>
</reference>
<proteinExistence type="predicted"/>
<feature type="coiled-coil region" evidence="1">
    <location>
        <begin position="616"/>
        <end position="668"/>
    </location>
</feature>
<dbReference type="PANTHER" id="PTHR33063">
    <property type="entry name" value="OS02G0583500 PROTEIN"/>
    <property type="match status" value="1"/>
</dbReference>
<evidence type="ECO:0000256" key="2">
    <source>
        <dbReference type="SAM" id="MobiDB-lite"/>
    </source>
</evidence>
<feature type="compositionally biased region" description="Polar residues" evidence="2">
    <location>
        <begin position="184"/>
        <end position="195"/>
    </location>
</feature>
<dbReference type="InterPro" id="IPR004252">
    <property type="entry name" value="Probable_transposase_24"/>
</dbReference>
<dbReference type="Pfam" id="PF03004">
    <property type="entry name" value="Transposase_24"/>
    <property type="match status" value="1"/>
</dbReference>
<protein>
    <submittedName>
        <fullName evidence="3">Uncharacterized protein</fullName>
    </submittedName>
</protein>
<feature type="region of interest" description="Disordered" evidence="2">
    <location>
        <begin position="36"/>
        <end position="305"/>
    </location>
</feature>
<dbReference type="eggNOG" id="ENOG502R3GE">
    <property type="taxonomic scope" value="Eukaryota"/>
</dbReference>
<feature type="compositionally biased region" description="Acidic residues" evidence="2">
    <location>
        <begin position="51"/>
        <end position="76"/>
    </location>
</feature>
<feature type="compositionally biased region" description="Basic and acidic residues" evidence="2">
    <location>
        <begin position="37"/>
        <end position="50"/>
    </location>
</feature>
<accession>A0A1D6P3Y3</accession>
<dbReference type="AlphaFoldDB" id="A0A1D6P3Y3"/>
<organism evidence="3">
    <name type="scientific">Zea mays</name>
    <name type="common">Maize</name>
    <dbReference type="NCBI Taxonomy" id="4577"/>
    <lineage>
        <taxon>Eukaryota</taxon>
        <taxon>Viridiplantae</taxon>
        <taxon>Streptophyta</taxon>
        <taxon>Embryophyta</taxon>
        <taxon>Tracheophyta</taxon>
        <taxon>Spermatophyta</taxon>
        <taxon>Magnoliopsida</taxon>
        <taxon>Liliopsida</taxon>
        <taxon>Poales</taxon>
        <taxon>Poaceae</taxon>
        <taxon>PACMAD clade</taxon>
        <taxon>Panicoideae</taxon>
        <taxon>Andropogonodae</taxon>
        <taxon>Andropogoneae</taxon>
        <taxon>Tripsacinae</taxon>
        <taxon>Zea</taxon>
    </lineage>
</organism>
<feature type="compositionally biased region" description="Low complexity" evidence="2">
    <location>
        <begin position="257"/>
        <end position="266"/>
    </location>
</feature>
<sequence length="692" mass="76540">MGKTKYEMARDETVKHVQQVFRSLGIDVLAQTIRDVISPKKKEERGKAIDSDNDYDPCSDIENQSDTDDDYDDDLNNEVNTEATQMVPGTRPHQKKQKAGTMPAANHQPPRTPVRLTRQSAAMPSLGGRPPPKPRHPLPPKTTSKAIPKRNAISSSTQQQVQASTTTTETTETTNPVSFPPKMTRSTQAMSSPVRNTMPRPTRHTMHSAPRFTRASAAMSSPGANPHHSPPRFTRASAAMSSPGANPHHSPPRFTRASAAMSSPSANPHHSTPAATAIISHQPSPTTSVNKIVPTDNSPGGHSSRQSNAIIESAEQFDAATSEGNPNEGEPVGDLVPALLAPKKNVRKKTMGHGLEKMLNRGNRLAIHVAEGKKRPEVPLQAAKLASETGVALRDNLPIYKSWKLYDNAVGQAEVRKALDKVASRLDVDVKNEGPSKDACTDIIKRGVRQTRYNLKRKYFDESLTKEQLLAMQPIPKMNKEDWTGLVEYWCDPKNQKKSAKNKANRGNVQLHQRTGARSYIAHRYSLRTKYNNMEPDALDFFGECMNSPRNGRTPLANEIYEQMVAEKERELEEGEAQKSPSKIVADSLSQISRSSTFLPNIGVPTTSKTGRSTSLAAQARMQAQFEEKLQAEREEAARKQEELQAQLQAQQAALEENQSLLRQTQEEVKGMHTKFEETNALLRVVLKLQKD</sequence>
<dbReference type="EMBL" id="CM000785">
    <property type="protein sequence ID" value="AQL04682.1"/>
    <property type="molecule type" value="Genomic_DNA"/>
</dbReference>
<name>A0A1D6P3Y3_MAIZE</name>
<feature type="compositionally biased region" description="Low complexity" evidence="2">
    <location>
        <begin position="154"/>
        <end position="174"/>
    </location>
</feature>
<evidence type="ECO:0000256" key="1">
    <source>
        <dbReference type="SAM" id="Coils"/>
    </source>
</evidence>
<evidence type="ECO:0000313" key="3">
    <source>
        <dbReference type="EMBL" id="AQL04682.1"/>
    </source>
</evidence>
<keyword evidence="1" id="KW-0175">Coiled coil</keyword>